<evidence type="ECO:0000256" key="9">
    <source>
        <dbReference type="PIRSR" id="PIRSR000077-1"/>
    </source>
</evidence>
<dbReference type="GO" id="GO:0005737">
    <property type="term" value="C:cytoplasm"/>
    <property type="evidence" value="ECO:0007669"/>
    <property type="project" value="TreeGrafter"/>
</dbReference>
<feature type="active site" description="Nucleophile" evidence="9">
    <location>
        <position position="31"/>
    </location>
</feature>
<keyword evidence="13" id="KW-1185">Reference proteome</keyword>
<evidence type="ECO:0000259" key="11">
    <source>
        <dbReference type="PROSITE" id="PS51352"/>
    </source>
</evidence>
<dbReference type="Proteomes" id="UP000446866">
    <property type="component" value="Unassembled WGS sequence"/>
</dbReference>
<evidence type="ECO:0000256" key="3">
    <source>
        <dbReference type="ARBA" id="ARBA00022448"/>
    </source>
</evidence>
<dbReference type="GO" id="GO:0015035">
    <property type="term" value="F:protein-disulfide reductase activity"/>
    <property type="evidence" value="ECO:0007669"/>
    <property type="project" value="UniProtKB-UniRule"/>
</dbReference>
<evidence type="ECO:0000256" key="4">
    <source>
        <dbReference type="ARBA" id="ARBA00022982"/>
    </source>
</evidence>
<dbReference type="PRINTS" id="PR00421">
    <property type="entry name" value="THIOREDOXIN"/>
</dbReference>
<feature type="site" description="Contributes to redox potential value" evidence="9">
    <location>
        <position position="32"/>
    </location>
</feature>
<dbReference type="AlphaFoldDB" id="A0A845QH30"/>
<feature type="active site" description="Nucleophile" evidence="9">
    <location>
        <position position="34"/>
    </location>
</feature>
<gene>
    <name evidence="12" type="primary">trxA</name>
    <name evidence="12" type="ORF">D0435_03535</name>
</gene>
<keyword evidence="3" id="KW-0813">Transport</keyword>
<dbReference type="FunFam" id="3.40.30.10:FF:000001">
    <property type="entry name" value="Thioredoxin"/>
    <property type="match status" value="1"/>
</dbReference>
<keyword evidence="5 10" id="KW-1015">Disulfide bond</keyword>
<dbReference type="Gene3D" id="3.40.30.10">
    <property type="entry name" value="Glutaredoxin"/>
    <property type="match status" value="1"/>
</dbReference>
<comment type="similarity">
    <text evidence="1 8">Belongs to the thioredoxin family.</text>
</comment>
<evidence type="ECO:0000256" key="5">
    <source>
        <dbReference type="ARBA" id="ARBA00023157"/>
    </source>
</evidence>
<proteinExistence type="inferred from homology"/>
<dbReference type="InterPro" id="IPR013766">
    <property type="entry name" value="Thioredoxin_domain"/>
</dbReference>
<evidence type="ECO:0000256" key="8">
    <source>
        <dbReference type="PIRNR" id="PIRNR000077"/>
    </source>
</evidence>
<dbReference type="NCBIfam" id="TIGR01068">
    <property type="entry name" value="thioredoxin"/>
    <property type="match status" value="1"/>
</dbReference>
<protein>
    <recommendedName>
        <fullName evidence="2 7">Thioredoxin</fullName>
    </recommendedName>
</protein>
<dbReference type="PROSITE" id="PS51352">
    <property type="entry name" value="THIOREDOXIN_2"/>
    <property type="match status" value="1"/>
</dbReference>
<dbReference type="InterPro" id="IPR005746">
    <property type="entry name" value="Thioredoxin"/>
</dbReference>
<dbReference type="CDD" id="cd02947">
    <property type="entry name" value="TRX_family"/>
    <property type="match status" value="1"/>
</dbReference>
<feature type="disulfide bond" description="Redox-active" evidence="10">
    <location>
        <begin position="31"/>
        <end position="34"/>
    </location>
</feature>
<dbReference type="PANTHER" id="PTHR45663">
    <property type="entry name" value="GEO12009P1"/>
    <property type="match status" value="1"/>
</dbReference>
<keyword evidence="4" id="KW-0249">Electron transport</keyword>
<dbReference type="PANTHER" id="PTHR45663:SF11">
    <property type="entry name" value="GEO12009P1"/>
    <property type="match status" value="1"/>
</dbReference>
<feature type="site" description="Deprotonates C-terminal active site Cys" evidence="9">
    <location>
        <position position="25"/>
    </location>
</feature>
<evidence type="ECO:0000256" key="2">
    <source>
        <dbReference type="ARBA" id="ARBA00020570"/>
    </source>
</evidence>
<feature type="domain" description="Thioredoxin" evidence="11">
    <location>
        <begin position="2"/>
        <end position="104"/>
    </location>
</feature>
<organism evidence="12 13">
    <name type="scientific">Anaerotruncus colihominis</name>
    <dbReference type="NCBI Taxonomy" id="169435"/>
    <lineage>
        <taxon>Bacteria</taxon>
        <taxon>Bacillati</taxon>
        <taxon>Bacillota</taxon>
        <taxon>Clostridia</taxon>
        <taxon>Eubacteriales</taxon>
        <taxon>Oscillospiraceae</taxon>
        <taxon>Anaerotruncus</taxon>
    </lineage>
</organism>
<evidence type="ECO:0000256" key="7">
    <source>
        <dbReference type="NCBIfam" id="TIGR01068"/>
    </source>
</evidence>
<evidence type="ECO:0000256" key="6">
    <source>
        <dbReference type="ARBA" id="ARBA00023284"/>
    </source>
</evidence>
<sequence length="104" mass="11555">MNMINLTKDNFQREVLESDIPVVVDFWAPWCGHCINLMPIIEEMDEEAAGKYKVCKLNIDEEQPLAIQYGVMTIPTCAKFENGEVTAKTVGALPKAALLSQLGL</sequence>
<reference evidence="12 13" key="1">
    <citation type="submission" date="2018-08" db="EMBL/GenBank/DDBJ databases">
        <title>Murine metabolic-syndrome-specific gut microbial biobank.</title>
        <authorList>
            <person name="Liu C."/>
        </authorList>
    </citation>
    <scope>NUCLEOTIDE SEQUENCE [LARGE SCALE GENOMIC DNA]</scope>
    <source>
        <strain evidence="12 13">28</strain>
    </source>
</reference>
<evidence type="ECO:0000313" key="13">
    <source>
        <dbReference type="Proteomes" id="UP000446866"/>
    </source>
</evidence>
<name>A0A845QH30_9FIRM</name>
<evidence type="ECO:0000256" key="1">
    <source>
        <dbReference type="ARBA" id="ARBA00008987"/>
    </source>
</evidence>
<dbReference type="Pfam" id="PF00085">
    <property type="entry name" value="Thioredoxin"/>
    <property type="match status" value="1"/>
</dbReference>
<evidence type="ECO:0000313" key="12">
    <source>
        <dbReference type="EMBL" id="NBH60746.1"/>
    </source>
</evidence>
<keyword evidence="6 10" id="KW-0676">Redox-active center</keyword>
<feature type="site" description="Contributes to redox potential value" evidence="9">
    <location>
        <position position="33"/>
    </location>
</feature>
<evidence type="ECO:0000256" key="10">
    <source>
        <dbReference type="PIRSR" id="PIRSR000077-4"/>
    </source>
</evidence>
<dbReference type="SUPFAM" id="SSF52833">
    <property type="entry name" value="Thioredoxin-like"/>
    <property type="match status" value="1"/>
</dbReference>
<dbReference type="EMBL" id="QXWK01000004">
    <property type="protein sequence ID" value="NBH60746.1"/>
    <property type="molecule type" value="Genomic_DNA"/>
</dbReference>
<accession>A0A845QH30</accession>
<dbReference type="PIRSF" id="PIRSF000077">
    <property type="entry name" value="Thioredoxin"/>
    <property type="match status" value="1"/>
</dbReference>
<comment type="caution">
    <text evidence="12">The sequence shown here is derived from an EMBL/GenBank/DDBJ whole genome shotgun (WGS) entry which is preliminary data.</text>
</comment>
<dbReference type="InterPro" id="IPR036249">
    <property type="entry name" value="Thioredoxin-like_sf"/>
</dbReference>